<proteinExistence type="predicted"/>
<gene>
    <name evidence="1" type="ORF">K490DRAFT_18584</name>
</gene>
<dbReference type="AlphaFoldDB" id="A0A9P4I1B9"/>
<evidence type="ECO:0000313" key="2">
    <source>
        <dbReference type="Proteomes" id="UP000799776"/>
    </source>
</evidence>
<feature type="non-terminal residue" evidence="1">
    <location>
        <position position="1"/>
    </location>
</feature>
<name>A0A9P4I1B9_9PEZI</name>
<keyword evidence="2" id="KW-1185">Reference proteome</keyword>
<dbReference type="Proteomes" id="UP000799776">
    <property type="component" value="Unassembled WGS sequence"/>
</dbReference>
<sequence>SFFKNVQAHSLVEGIDHLAALTDALGDAADQVLASLDNYNSVIAYVHEDAFKNVYESVKTGVREQSGSYDDRRAIYSVDATQQKEKAEKAIDKMINSAITMISAQPSTCQDEAANVWIIGTTFVADAMQVCQIEIDKMEGYMEDFIRLENSWSTVQSATVAAIGALKGIYTLMAPSEVAEKVVKS</sequence>
<dbReference type="OrthoDB" id="5342588at2759"/>
<organism evidence="1 2">
    <name type="scientific">Saccharata proteae CBS 121410</name>
    <dbReference type="NCBI Taxonomy" id="1314787"/>
    <lineage>
        <taxon>Eukaryota</taxon>
        <taxon>Fungi</taxon>
        <taxon>Dikarya</taxon>
        <taxon>Ascomycota</taxon>
        <taxon>Pezizomycotina</taxon>
        <taxon>Dothideomycetes</taxon>
        <taxon>Dothideomycetes incertae sedis</taxon>
        <taxon>Botryosphaeriales</taxon>
        <taxon>Saccharataceae</taxon>
        <taxon>Saccharata</taxon>
    </lineage>
</organism>
<feature type="non-terminal residue" evidence="1">
    <location>
        <position position="185"/>
    </location>
</feature>
<evidence type="ECO:0000313" key="1">
    <source>
        <dbReference type="EMBL" id="KAF2091683.1"/>
    </source>
</evidence>
<reference evidence="1" key="1">
    <citation type="journal article" date="2020" name="Stud. Mycol.">
        <title>101 Dothideomycetes genomes: a test case for predicting lifestyles and emergence of pathogens.</title>
        <authorList>
            <person name="Haridas S."/>
            <person name="Albert R."/>
            <person name="Binder M."/>
            <person name="Bloem J."/>
            <person name="Labutti K."/>
            <person name="Salamov A."/>
            <person name="Andreopoulos B."/>
            <person name="Baker S."/>
            <person name="Barry K."/>
            <person name="Bills G."/>
            <person name="Bluhm B."/>
            <person name="Cannon C."/>
            <person name="Castanera R."/>
            <person name="Culley D."/>
            <person name="Daum C."/>
            <person name="Ezra D."/>
            <person name="Gonzalez J."/>
            <person name="Henrissat B."/>
            <person name="Kuo A."/>
            <person name="Liang C."/>
            <person name="Lipzen A."/>
            <person name="Lutzoni F."/>
            <person name="Magnuson J."/>
            <person name="Mondo S."/>
            <person name="Nolan M."/>
            <person name="Ohm R."/>
            <person name="Pangilinan J."/>
            <person name="Park H.-J."/>
            <person name="Ramirez L."/>
            <person name="Alfaro M."/>
            <person name="Sun H."/>
            <person name="Tritt A."/>
            <person name="Yoshinaga Y."/>
            <person name="Zwiers L.-H."/>
            <person name="Turgeon B."/>
            <person name="Goodwin S."/>
            <person name="Spatafora J."/>
            <person name="Crous P."/>
            <person name="Grigoriev I."/>
        </authorList>
    </citation>
    <scope>NUCLEOTIDE SEQUENCE</scope>
    <source>
        <strain evidence="1">CBS 121410</strain>
    </source>
</reference>
<accession>A0A9P4I1B9</accession>
<dbReference type="EMBL" id="ML978711">
    <property type="protein sequence ID" value="KAF2091683.1"/>
    <property type="molecule type" value="Genomic_DNA"/>
</dbReference>
<comment type="caution">
    <text evidence="1">The sequence shown here is derived from an EMBL/GenBank/DDBJ whole genome shotgun (WGS) entry which is preliminary data.</text>
</comment>
<protein>
    <submittedName>
        <fullName evidence="1">Uncharacterized protein</fullName>
    </submittedName>
</protein>